<dbReference type="Pfam" id="PF13669">
    <property type="entry name" value="Glyoxalase_4"/>
    <property type="match status" value="1"/>
</dbReference>
<name>A0A3N2R6U3_9RHOB</name>
<dbReference type="SUPFAM" id="SSF54593">
    <property type="entry name" value="Glyoxalase/Bleomycin resistance protein/Dihydroxybiphenyl dioxygenase"/>
    <property type="match status" value="1"/>
</dbReference>
<dbReference type="OrthoDB" id="9788468at2"/>
<dbReference type="InterPro" id="IPR051785">
    <property type="entry name" value="MMCE/EMCE_epimerase"/>
</dbReference>
<dbReference type="Proteomes" id="UP000268016">
    <property type="component" value="Unassembled WGS sequence"/>
</dbReference>
<dbReference type="InterPro" id="IPR017515">
    <property type="entry name" value="MeMalonyl-CoA_epimerase"/>
</dbReference>
<sequence length="132" mass="14027">MDLALSHVGIAVPDLEAAIARFTERLGVPPGPVLVNDIQRVRLVQFDLGNARIELLSPLSDDSPVAAFLARNPRGGLHHLALATGDLDAELDSCRDAGVRVLAPPSLNVFGKRIAFLHPADMFGALVEMEGS</sequence>
<feature type="domain" description="VOC" evidence="3">
    <location>
        <begin position="4"/>
        <end position="132"/>
    </location>
</feature>
<evidence type="ECO:0000256" key="2">
    <source>
        <dbReference type="ARBA" id="ARBA00022723"/>
    </source>
</evidence>
<dbReference type="Gene3D" id="3.10.180.10">
    <property type="entry name" value="2,3-Dihydroxybiphenyl 1,2-Dioxygenase, domain 1"/>
    <property type="match status" value="1"/>
</dbReference>
<dbReference type="PANTHER" id="PTHR43048:SF3">
    <property type="entry name" value="METHYLMALONYL-COA EPIMERASE, MITOCHONDRIAL"/>
    <property type="match status" value="1"/>
</dbReference>
<gene>
    <name evidence="4" type="ORF">EAT49_07890</name>
</gene>
<comment type="caution">
    <text evidence="4">The sequence shown here is derived from an EMBL/GenBank/DDBJ whole genome shotgun (WGS) entry which is preliminary data.</text>
</comment>
<keyword evidence="5" id="KW-1185">Reference proteome</keyword>
<dbReference type="PROSITE" id="PS51819">
    <property type="entry name" value="VOC"/>
    <property type="match status" value="1"/>
</dbReference>
<reference evidence="4 5" key="1">
    <citation type="submission" date="2018-10" db="EMBL/GenBank/DDBJ databases">
        <title>Histidinibacterium lentulum gen. nov., sp. nov., a marine bacterium from the culture broth of Picochlorum sp. 122.</title>
        <authorList>
            <person name="Wang G."/>
        </authorList>
    </citation>
    <scope>NUCLEOTIDE SEQUENCE [LARGE SCALE GENOMIC DNA]</scope>
    <source>
        <strain evidence="4 5">B17</strain>
    </source>
</reference>
<dbReference type="InterPro" id="IPR029068">
    <property type="entry name" value="Glyas_Bleomycin-R_OHBP_Dase"/>
</dbReference>
<dbReference type="RefSeq" id="WP_123641747.1">
    <property type="nucleotide sequence ID" value="NZ_ML119083.1"/>
</dbReference>
<dbReference type="GO" id="GO:0004493">
    <property type="term" value="F:methylmalonyl-CoA epimerase activity"/>
    <property type="evidence" value="ECO:0007669"/>
    <property type="project" value="TreeGrafter"/>
</dbReference>
<protein>
    <submittedName>
        <fullName evidence="4">VOC family protein</fullName>
    </submittedName>
</protein>
<dbReference type="EMBL" id="RDRB01000003">
    <property type="protein sequence ID" value="ROU03199.1"/>
    <property type="molecule type" value="Genomic_DNA"/>
</dbReference>
<evidence type="ECO:0000259" key="3">
    <source>
        <dbReference type="PROSITE" id="PS51819"/>
    </source>
</evidence>
<dbReference type="GO" id="GO:0046872">
    <property type="term" value="F:metal ion binding"/>
    <property type="evidence" value="ECO:0007669"/>
    <property type="project" value="UniProtKB-KW"/>
</dbReference>
<proteinExistence type="inferred from homology"/>
<evidence type="ECO:0000256" key="1">
    <source>
        <dbReference type="ARBA" id="ARBA00009308"/>
    </source>
</evidence>
<evidence type="ECO:0000313" key="5">
    <source>
        <dbReference type="Proteomes" id="UP000268016"/>
    </source>
</evidence>
<organism evidence="4 5">
    <name type="scientific">Histidinibacterium lentulum</name>
    <dbReference type="NCBI Taxonomy" id="2480588"/>
    <lineage>
        <taxon>Bacteria</taxon>
        <taxon>Pseudomonadati</taxon>
        <taxon>Pseudomonadota</taxon>
        <taxon>Alphaproteobacteria</taxon>
        <taxon>Rhodobacterales</taxon>
        <taxon>Paracoccaceae</taxon>
        <taxon>Histidinibacterium</taxon>
    </lineage>
</organism>
<dbReference type="GO" id="GO:0046491">
    <property type="term" value="P:L-methylmalonyl-CoA metabolic process"/>
    <property type="evidence" value="ECO:0007669"/>
    <property type="project" value="TreeGrafter"/>
</dbReference>
<accession>A0A3N2R6U3</accession>
<dbReference type="AlphaFoldDB" id="A0A3N2R6U3"/>
<keyword evidence="2" id="KW-0479">Metal-binding</keyword>
<comment type="similarity">
    <text evidence="1">Belongs to the methylmalonyl-CoA epimerase family.</text>
</comment>
<dbReference type="InterPro" id="IPR037523">
    <property type="entry name" value="VOC_core"/>
</dbReference>
<evidence type="ECO:0000313" key="4">
    <source>
        <dbReference type="EMBL" id="ROU03199.1"/>
    </source>
</evidence>
<dbReference type="CDD" id="cd07249">
    <property type="entry name" value="MMCE"/>
    <property type="match status" value="1"/>
</dbReference>
<dbReference type="PANTHER" id="PTHR43048">
    <property type="entry name" value="METHYLMALONYL-COA EPIMERASE"/>
    <property type="match status" value="1"/>
</dbReference>